<sequence>MWGKKESVCVREEEGRKEAKACFSSFGYKEEKGALRGSRRIGGGKRQGLEGGIILGGHYGLIEQIMYDKDKHTNILLSLCNSFVSKHLDVNGMQKRKLQIPLILGLDA</sequence>
<evidence type="ECO:0000313" key="1">
    <source>
        <dbReference type="EMBL" id="KAF7803851.1"/>
    </source>
</evidence>
<dbReference type="EMBL" id="JAAIUW010000013">
    <property type="protein sequence ID" value="KAF7803851.1"/>
    <property type="molecule type" value="Genomic_DNA"/>
</dbReference>
<protein>
    <submittedName>
        <fullName evidence="1">Uncharacterized protein</fullName>
    </submittedName>
</protein>
<reference evidence="1" key="1">
    <citation type="submission" date="2020-09" db="EMBL/GenBank/DDBJ databases">
        <title>Genome-Enabled Discovery of Anthraquinone Biosynthesis in Senna tora.</title>
        <authorList>
            <person name="Kang S.-H."/>
            <person name="Pandey R.P."/>
            <person name="Lee C.-M."/>
            <person name="Sim J.-S."/>
            <person name="Jeong J.-T."/>
            <person name="Choi B.-S."/>
            <person name="Jung M."/>
            <person name="Ginzburg D."/>
            <person name="Zhao K."/>
            <person name="Won S.Y."/>
            <person name="Oh T.-J."/>
            <person name="Yu Y."/>
            <person name="Kim N.-H."/>
            <person name="Lee O.R."/>
            <person name="Lee T.-H."/>
            <person name="Bashyal P."/>
            <person name="Kim T.-S."/>
            <person name="Lee W.-H."/>
            <person name="Kawkins C."/>
            <person name="Kim C.-K."/>
            <person name="Kim J.S."/>
            <person name="Ahn B.O."/>
            <person name="Rhee S.Y."/>
            <person name="Sohng J.K."/>
        </authorList>
    </citation>
    <scope>NUCLEOTIDE SEQUENCE</scope>
    <source>
        <tissue evidence="1">Leaf</tissue>
    </source>
</reference>
<gene>
    <name evidence="1" type="ORF">G2W53_042962</name>
</gene>
<proteinExistence type="predicted"/>
<organism evidence="1 2">
    <name type="scientific">Senna tora</name>
    <dbReference type="NCBI Taxonomy" id="362788"/>
    <lineage>
        <taxon>Eukaryota</taxon>
        <taxon>Viridiplantae</taxon>
        <taxon>Streptophyta</taxon>
        <taxon>Embryophyta</taxon>
        <taxon>Tracheophyta</taxon>
        <taxon>Spermatophyta</taxon>
        <taxon>Magnoliopsida</taxon>
        <taxon>eudicotyledons</taxon>
        <taxon>Gunneridae</taxon>
        <taxon>Pentapetalae</taxon>
        <taxon>rosids</taxon>
        <taxon>fabids</taxon>
        <taxon>Fabales</taxon>
        <taxon>Fabaceae</taxon>
        <taxon>Caesalpinioideae</taxon>
        <taxon>Cassia clade</taxon>
        <taxon>Senna</taxon>
    </lineage>
</organism>
<dbReference type="Proteomes" id="UP000634136">
    <property type="component" value="Unassembled WGS sequence"/>
</dbReference>
<evidence type="ECO:0000313" key="2">
    <source>
        <dbReference type="Proteomes" id="UP000634136"/>
    </source>
</evidence>
<dbReference type="AlphaFoldDB" id="A0A834SHW0"/>
<comment type="caution">
    <text evidence="1">The sequence shown here is derived from an EMBL/GenBank/DDBJ whole genome shotgun (WGS) entry which is preliminary data.</text>
</comment>
<accession>A0A834SHW0</accession>
<name>A0A834SHW0_9FABA</name>
<keyword evidence="2" id="KW-1185">Reference proteome</keyword>